<keyword evidence="2" id="KW-1185">Reference proteome</keyword>
<reference evidence="1" key="2">
    <citation type="submission" date="2020-06" db="EMBL/GenBank/DDBJ databases">
        <title>Helianthus annuus Genome sequencing and assembly Release 2.</title>
        <authorList>
            <person name="Gouzy J."/>
            <person name="Langlade N."/>
            <person name="Munos S."/>
        </authorList>
    </citation>
    <scope>NUCLEOTIDE SEQUENCE</scope>
    <source>
        <tissue evidence="1">Leaves</tissue>
    </source>
</reference>
<sequence length="56" mass="6333">MLCDDLSSSFYFAAGGDGKDADADPETRLPSPQRTLIHLNRENIFHYLLRLTSPEH</sequence>
<accession>A0A9K3HJG1</accession>
<dbReference type="AlphaFoldDB" id="A0A9K3HJG1"/>
<gene>
    <name evidence="1" type="ORF">HanXRQr2_Chr12g0559301</name>
</gene>
<reference evidence="1" key="1">
    <citation type="journal article" date="2017" name="Nature">
        <title>The sunflower genome provides insights into oil metabolism, flowering and Asterid evolution.</title>
        <authorList>
            <person name="Badouin H."/>
            <person name="Gouzy J."/>
            <person name="Grassa C.J."/>
            <person name="Murat F."/>
            <person name="Staton S.E."/>
            <person name="Cottret L."/>
            <person name="Lelandais-Briere C."/>
            <person name="Owens G.L."/>
            <person name="Carrere S."/>
            <person name="Mayjonade B."/>
            <person name="Legrand L."/>
            <person name="Gill N."/>
            <person name="Kane N.C."/>
            <person name="Bowers J.E."/>
            <person name="Hubner S."/>
            <person name="Bellec A."/>
            <person name="Berard A."/>
            <person name="Berges H."/>
            <person name="Blanchet N."/>
            <person name="Boniface M.C."/>
            <person name="Brunel D."/>
            <person name="Catrice O."/>
            <person name="Chaidir N."/>
            <person name="Claudel C."/>
            <person name="Donnadieu C."/>
            <person name="Faraut T."/>
            <person name="Fievet G."/>
            <person name="Helmstetter N."/>
            <person name="King M."/>
            <person name="Knapp S.J."/>
            <person name="Lai Z."/>
            <person name="Le Paslier M.C."/>
            <person name="Lippi Y."/>
            <person name="Lorenzon L."/>
            <person name="Mandel J.R."/>
            <person name="Marage G."/>
            <person name="Marchand G."/>
            <person name="Marquand E."/>
            <person name="Bret-Mestries E."/>
            <person name="Morien E."/>
            <person name="Nambeesan S."/>
            <person name="Nguyen T."/>
            <person name="Pegot-Espagnet P."/>
            <person name="Pouilly N."/>
            <person name="Raftis F."/>
            <person name="Sallet E."/>
            <person name="Schiex T."/>
            <person name="Thomas J."/>
            <person name="Vandecasteele C."/>
            <person name="Vares D."/>
            <person name="Vear F."/>
            <person name="Vautrin S."/>
            <person name="Crespi M."/>
            <person name="Mangin B."/>
            <person name="Burke J.M."/>
            <person name="Salse J."/>
            <person name="Munos S."/>
            <person name="Vincourt P."/>
            <person name="Rieseberg L.H."/>
            <person name="Langlade N.B."/>
        </authorList>
    </citation>
    <scope>NUCLEOTIDE SEQUENCE</scope>
    <source>
        <tissue evidence="1">Leaves</tissue>
    </source>
</reference>
<evidence type="ECO:0000313" key="1">
    <source>
        <dbReference type="EMBL" id="KAF5779428.1"/>
    </source>
</evidence>
<organism evidence="1 2">
    <name type="scientific">Helianthus annuus</name>
    <name type="common">Common sunflower</name>
    <dbReference type="NCBI Taxonomy" id="4232"/>
    <lineage>
        <taxon>Eukaryota</taxon>
        <taxon>Viridiplantae</taxon>
        <taxon>Streptophyta</taxon>
        <taxon>Embryophyta</taxon>
        <taxon>Tracheophyta</taxon>
        <taxon>Spermatophyta</taxon>
        <taxon>Magnoliopsida</taxon>
        <taxon>eudicotyledons</taxon>
        <taxon>Gunneridae</taxon>
        <taxon>Pentapetalae</taxon>
        <taxon>asterids</taxon>
        <taxon>campanulids</taxon>
        <taxon>Asterales</taxon>
        <taxon>Asteraceae</taxon>
        <taxon>Asteroideae</taxon>
        <taxon>Heliantheae alliance</taxon>
        <taxon>Heliantheae</taxon>
        <taxon>Helianthus</taxon>
    </lineage>
</organism>
<protein>
    <submittedName>
        <fullName evidence="1">Uncharacterized protein</fullName>
    </submittedName>
</protein>
<name>A0A9K3HJG1_HELAN</name>
<comment type="caution">
    <text evidence="1">The sequence shown here is derived from an EMBL/GenBank/DDBJ whole genome shotgun (WGS) entry which is preliminary data.</text>
</comment>
<dbReference type="Proteomes" id="UP000215914">
    <property type="component" value="Unassembled WGS sequence"/>
</dbReference>
<dbReference type="EMBL" id="MNCJ02000327">
    <property type="protein sequence ID" value="KAF5779428.1"/>
    <property type="molecule type" value="Genomic_DNA"/>
</dbReference>
<proteinExistence type="predicted"/>
<dbReference type="Gramene" id="mRNA:HanXRQr2_Chr12g0559301">
    <property type="protein sequence ID" value="CDS:HanXRQr2_Chr12g0559301.1"/>
    <property type="gene ID" value="HanXRQr2_Chr12g0559301"/>
</dbReference>
<evidence type="ECO:0000313" key="2">
    <source>
        <dbReference type="Proteomes" id="UP000215914"/>
    </source>
</evidence>